<dbReference type="AlphaFoldDB" id="A0A1T2Y0T0"/>
<name>A0A1T2Y0T0_PSEFL</name>
<dbReference type="SUPFAM" id="SSF51735">
    <property type="entry name" value="NAD(P)-binding Rossmann-fold domains"/>
    <property type="match status" value="1"/>
</dbReference>
<dbReference type="InterPro" id="IPR051604">
    <property type="entry name" value="Ergot_Alk_Oxidoreductase"/>
</dbReference>
<organism evidence="2 3">
    <name type="scientific">Pseudomonas fluorescens</name>
    <dbReference type="NCBI Taxonomy" id="294"/>
    <lineage>
        <taxon>Bacteria</taxon>
        <taxon>Pseudomonadati</taxon>
        <taxon>Pseudomonadota</taxon>
        <taxon>Gammaproteobacteria</taxon>
        <taxon>Pseudomonadales</taxon>
        <taxon>Pseudomonadaceae</taxon>
        <taxon>Pseudomonas</taxon>
    </lineage>
</organism>
<dbReference type="Gene3D" id="3.40.50.720">
    <property type="entry name" value="NAD(P)-binding Rossmann-like Domain"/>
    <property type="match status" value="1"/>
</dbReference>
<sequence length="282" mass="30343">MYTIMGVTGQVGAAVAQALLAAGEQVRAVVRDADKGAPWAARGCEVAVADAGDVHSLTAAFNNSTGVFILLPPNFDPVEGFPQTREIIANIHQALAASCPGRVVCISTIGAQASQPNLLNQLQLLEQSLKGLDLPVTFLRPAWFMENHQWDIEAAKTGVIPSFLQPFDKPVPMIATADVGRTAAELLRETWQGKRIVELQGAEAVTPNSIAQAFADLLGHPVRMQAVPRDTWEDLFRAQGMHNPVPRMQMLDGFNQGWICFEGVPRTGGVAFNEVLAGLLSR</sequence>
<protein>
    <submittedName>
        <fullName evidence="2">NmrA family transcriptional regulator</fullName>
    </submittedName>
</protein>
<accession>A0A1T2Y0T0</accession>
<dbReference type="PANTHER" id="PTHR43162:SF1">
    <property type="entry name" value="PRESTALK A DIFFERENTIATION PROTEIN A"/>
    <property type="match status" value="1"/>
</dbReference>
<dbReference type="RefSeq" id="WP_078742772.1">
    <property type="nucleotide sequence ID" value="NZ_MSDF01000053.1"/>
</dbReference>
<comment type="caution">
    <text evidence="2">The sequence shown here is derived from an EMBL/GenBank/DDBJ whole genome shotgun (WGS) entry which is preliminary data.</text>
</comment>
<evidence type="ECO:0000259" key="1">
    <source>
        <dbReference type="Pfam" id="PF05368"/>
    </source>
</evidence>
<dbReference type="PANTHER" id="PTHR43162">
    <property type="match status" value="1"/>
</dbReference>
<dbReference type="Proteomes" id="UP000190965">
    <property type="component" value="Unassembled WGS sequence"/>
</dbReference>
<reference evidence="2 3" key="1">
    <citation type="submission" date="2016-12" db="EMBL/GenBank/DDBJ databases">
        <title>Draft genome sequences of seven strains of Pseudomonas fluorescens that produce 4-formylaminooxyvinylglycine.</title>
        <authorList>
            <person name="Okrent R.A."/>
            <person name="Manning V.A."/>
            <person name="Trippe K.M."/>
        </authorList>
    </citation>
    <scope>NUCLEOTIDE SEQUENCE [LARGE SCALE GENOMIC DNA]</scope>
    <source>
        <strain evidence="2 3">P5A</strain>
    </source>
</reference>
<dbReference type="Pfam" id="PF05368">
    <property type="entry name" value="NmrA"/>
    <property type="match status" value="1"/>
</dbReference>
<feature type="domain" description="NmrA-like" evidence="1">
    <location>
        <begin position="3"/>
        <end position="236"/>
    </location>
</feature>
<gene>
    <name evidence="2" type="ORF">BFW87_26990</name>
</gene>
<dbReference type="EMBL" id="MSDF01000053">
    <property type="protein sequence ID" value="OPA85688.1"/>
    <property type="molecule type" value="Genomic_DNA"/>
</dbReference>
<evidence type="ECO:0000313" key="3">
    <source>
        <dbReference type="Proteomes" id="UP000190965"/>
    </source>
</evidence>
<dbReference type="InterPro" id="IPR036291">
    <property type="entry name" value="NAD(P)-bd_dom_sf"/>
</dbReference>
<evidence type="ECO:0000313" key="2">
    <source>
        <dbReference type="EMBL" id="OPA85688.1"/>
    </source>
</evidence>
<dbReference type="OrthoDB" id="9798669at2"/>
<dbReference type="InterPro" id="IPR008030">
    <property type="entry name" value="NmrA-like"/>
</dbReference>
<proteinExistence type="predicted"/>
<dbReference type="Gene3D" id="3.90.25.10">
    <property type="entry name" value="UDP-galactose 4-epimerase, domain 1"/>
    <property type="match status" value="1"/>
</dbReference>